<feature type="transmembrane region" description="Helical" evidence="7">
    <location>
        <begin position="221"/>
        <end position="240"/>
    </location>
</feature>
<feature type="transmembrane region" description="Helical" evidence="7">
    <location>
        <begin position="140"/>
        <end position="161"/>
    </location>
</feature>
<keyword evidence="6 7" id="KW-0472">Membrane</keyword>
<evidence type="ECO:0000256" key="4">
    <source>
        <dbReference type="ARBA" id="ARBA00022692"/>
    </source>
</evidence>
<feature type="compositionally biased region" description="Polar residues" evidence="8">
    <location>
        <begin position="1"/>
        <end position="14"/>
    </location>
</feature>
<dbReference type="AlphaFoldDB" id="A0A6I5NPD2"/>
<dbReference type="PANTHER" id="PTHR43744:SF12">
    <property type="entry name" value="ABC TRANSPORTER PERMEASE PROTEIN MG189-RELATED"/>
    <property type="match status" value="1"/>
</dbReference>
<dbReference type="SUPFAM" id="SSF161098">
    <property type="entry name" value="MetI-like"/>
    <property type="match status" value="1"/>
</dbReference>
<protein>
    <submittedName>
        <fullName evidence="10">Carbohydrate ABC transporter permease</fullName>
    </submittedName>
</protein>
<feature type="region of interest" description="Disordered" evidence="8">
    <location>
        <begin position="1"/>
        <end position="28"/>
    </location>
</feature>
<dbReference type="Pfam" id="PF00528">
    <property type="entry name" value="BPD_transp_1"/>
    <property type="match status" value="1"/>
</dbReference>
<evidence type="ECO:0000256" key="2">
    <source>
        <dbReference type="ARBA" id="ARBA00022448"/>
    </source>
</evidence>
<dbReference type="PROSITE" id="PS50928">
    <property type="entry name" value="ABC_TM1"/>
    <property type="match status" value="1"/>
</dbReference>
<feature type="domain" description="ABC transmembrane type-1" evidence="9">
    <location>
        <begin position="104"/>
        <end position="300"/>
    </location>
</feature>
<sequence length="315" mass="35016">MSTATFNASQSAGRNTERRRNRGAEKAKTNKIRGNKHVFTIVVLIVAMLYFLLPVWWLIVAATKTNSGLFFGEHGALWFANKFALWDNIKQLCTYQNGIYWRWILNSFIYALLGGLASTVISVCAGYGFAKFQFRGKKAFFNLVLGALMIPSTALVIPIFLLMSKVGMVNTMWAVLLPTLLNPMGVYLMRIYCQESLPDEMIEAARVDGAGELRTFFKVSLPIMTPAITTVYLLSTVGAWNNFFLPQVVLTNSKLFPITVGLTQWQSQSQAGAASEQVWNLVTSGSFISIIPMVLAFLFLQRYWVGGLTAGSVKS</sequence>
<proteinExistence type="inferred from homology"/>
<evidence type="ECO:0000313" key="11">
    <source>
        <dbReference type="Proteomes" id="UP000469292"/>
    </source>
</evidence>
<dbReference type="GO" id="GO:0055085">
    <property type="term" value="P:transmembrane transport"/>
    <property type="evidence" value="ECO:0007669"/>
    <property type="project" value="InterPro"/>
</dbReference>
<feature type="transmembrane region" description="Helical" evidence="7">
    <location>
        <begin position="108"/>
        <end position="128"/>
    </location>
</feature>
<evidence type="ECO:0000256" key="1">
    <source>
        <dbReference type="ARBA" id="ARBA00004651"/>
    </source>
</evidence>
<keyword evidence="3" id="KW-1003">Cell membrane</keyword>
<keyword evidence="2 7" id="KW-0813">Transport</keyword>
<dbReference type="PANTHER" id="PTHR43744">
    <property type="entry name" value="ABC TRANSPORTER PERMEASE PROTEIN MG189-RELATED-RELATED"/>
    <property type="match status" value="1"/>
</dbReference>
<evidence type="ECO:0000256" key="7">
    <source>
        <dbReference type="RuleBase" id="RU363032"/>
    </source>
</evidence>
<feature type="compositionally biased region" description="Basic and acidic residues" evidence="8">
    <location>
        <begin position="15"/>
        <end position="28"/>
    </location>
</feature>
<dbReference type="CDD" id="cd06261">
    <property type="entry name" value="TM_PBP2"/>
    <property type="match status" value="1"/>
</dbReference>
<reference evidence="10 11" key="1">
    <citation type="submission" date="2019-09" db="EMBL/GenBank/DDBJ databases">
        <title>Phylogenetic characterization of a novel taxon of the genus Bifidobacterium: Bifidobacterium choloepi sp. nov.</title>
        <authorList>
            <person name="Modesto M."/>
            <person name="Satti M."/>
        </authorList>
    </citation>
    <scope>NUCLEOTIDE SEQUENCE [LARGE SCALE GENOMIC DNA]</scope>
    <source>
        <strain evidence="10 11">BRDM6</strain>
    </source>
</reference>
<gene>
    <name evidence="10" type="ORF">F6S87_08200</name>
</gene>
<dbReference type="EMBL" id="VYSG01000005">
    <property type="protein sequence ID" value="NEG70572.1"/>
    <property type="molecule type" value="Genomic_DNA"/>
</dbReference>
<keyword evidence="11" id="KW-1185">Reference proteome</keyword>
<dbReference type="InterPro" id="IPR000515">
    <property type="entry name" value="MetI-like"/>
</dbReference>
<keyword evidence="5 7" id="KW-1133">Transmembrane helix</keyword>
<evidence type="ECO:0000256" key="3">
    <source>
        <dbReference type="ARBA" id="ARBA00022475"/>
    </source>
</evidence>
<comment type="subcellular location">
    <subcellularLocation>
        <location evidence="1 7">Cell membrane</location>
        <topology evidence="1 7">Multi-pass membrane protein</topology>
    </subcellularLocation>
</comment>
<dbReference type="Proteomes" id="UP000469292">
    <property type="component" value="Unassembled WGS sequence"/>
</dbReference>
<comment type="caution">
    <text evidence="10">The sequence shown here is derived from an EMBL/GenBank/DDBJ whole genome shotgun (WGS) entry which is preliminary data.</text>
</comment>
<name>A0A6I5NPD2_9BIFI</name>
<evidence type="ECO:0000259" key="9">
    <source>
        <dbReference type="PROSITE" id="PS50928"/>
    </source>
</evidence>
<dbReference type="InterPro" id="IPR035906">
    <property type="entry name" value="MetI-like_sf"/>
</dbReference>
<accession>A0A6I5NPD2</accession>
<keyword evidence="4 7" id="KW-0812">Transmembrane</keyword>
<evidence type="ECO:0000256" key="6">
    <source>
        <dbReference type="ARBA" id="ARBA00023136"/>
    </source>
</evidence>
<feature type="transmembrane region" description="Helical" evidence="7">
    <location>
        <begin position="38"/>
        <end position="59"/>
    </location>
</feature>
<comment type="similarity">
    <text evidence="7">Belongs to the binding-protein-dependent transport system permease family.</text>
</comment>
<organism evidence="10 11">
    <name type="scientific">Bifidobacterium choloepi</name>
    <dbReference type="NCBI Taxonomy" id="2614131"/>
    <lineage>
        <taxon>Bacteria</taxon>
        <taxon>Bacillati</taxon>
        <taxon>Actinomycetota</taxon>
        <taxon>Actinomycetes</taxon>
        <taxon>Bifidobacteriales</taxon>
        <taxon>Bifidobacteriaceae</taxon>
        <taxon>Bifidobacterium</taxon>
    </lineage>
</organism>
<feature type="transmembrane region" description="Helical" evidence="7">
    <location>
        <begin position="278"/>
        <end position="300"/>
    </location>
</feature>
<dbReference type="RefSeq" id="WP_163228177.1">
    <property type="nucleotide sequence ID" value="NZ_VYSG01000005.1"/>
</dbReference>
<dbReference type="Gene3D" id="1.10.3720.10">
    <property type="entry name" value="MetI-like"/>
    <property type="match status" value="1"/>
</dbReference>
<evidence type="ECO:0000256" key="5">
    <source>
        <dbReference type="ARBA" id="ARBA00022989"/>
    </source>
</evidence>
<dbReference type="GO" id="GO:0005886">
    <property type="term" value="C:plasma membrane"/>
    <property type="evidence" value="ECO:0007669"/>
    <property type="project" value="UniProtKB-SubCell"/>
</dbReference>
<evidence type="ECO:0000313" key="10">
    <source>
        <dbReference type="EMBL" id="NEG70572.1"/>
    </source>
</evidence>
<evidence type="ECO:0000256" key="8">
    <source>
        <dbReference type="SAM" id="MobiDB-lite"/>
    </source>
</evidence>